<dbReference type="SUPFAM" id="SSF54523">
    <property type="entry name" value="Pili subunits"/>
    <property type="match status" value="1"/>
</dbReference>
<dbReference type="AlphaFoldDB" id="A0A9X2AF79"/>
<dbReference type="InterPro" id="IPR013545">
    <property type="entry name" value="T2SS_protein-GspG_C"/>
</dbReference>
<dbReference type="Pfam" id="PF08334">
    <property type="entry name" value="T2SSG"/>
    <property type="match status" value="1"/>
</dbReference>
<evidence type="ECO:0000313" key="12">
    <source>
        <dbReference type="Proteomes" id="UP001139263"/>
    </source>
</evidence>
<protein>
    <recommendedName>
        <fullName evidence="10">Type II secretion system protein GspG C-terminal domain-containing protein</fullName>
    </recommendedName>
</protein>
<dbReference type="EMBL" id="JALBUF010000006">
    <property type="protein sequence ID" value="MCI0183791.1"/>
    <property type="molecule type" value="Genomic_DNA"/>
</dbReference>
<proteinExistence type="predicted"/>
<dbReference type="Proteomes" id="UP001139263">
    <property type="component" value="Unassembled WGS sequence"/>
</dbReference>
<dbReference type="PROSITE" id="PS00409">
    <property type="entry name" value="PROKAR_NTER_METHYL"/>
    <property type="match status" value="1"/>
</dbReference>
<feature type="region of interest" description="Disordered" evidence="8">
    <location>
        <begin position="126"/>
        <end position="169"/>
    </location>
</feature>
<sequence>MQLNAVRSFKQDEGLTLIELLVVVAILGIIAAIAIPSVSGAMTNAKIGATEATMSTIQEALQAYDVTNGAYPTSLSELSTQTSSGIGGPVISAQSLNDGWGIPITYEYVPNSQGEGASAYLLYSDEGSPSANSTPPSSSPSSTNVIWARGGTATGTGTGTVSIGQTPTTSNYYLPTNISPINWQGSAQ</sequence>
<dbReference type="GO" id="GO:0015628">
    <property type="term" value="P:protein secretion by the type II secretion system"/>
    <property type="evidence" value="ECO:0007669"/>
    <property type="project" value="InterPro"/>
</dbReference>
<feature type="transmembrane region" description="Helical" evidence="9">
    <location>
        <begin position="20"/>
        <end position="38"/>
    </location>
</feature>
<evidence type="ECO:0000259" key="10">
    <source>
        <dbReference type="Pfam" id="PF08334"/>
    </source>
</evidence>
<evidence type="ECO:0000256" key="4">
    <source>
        <dbReference type="ARBA" id="ARBA00022692"/>
    </source>
</evidence>
<accession>A0A9X2AF79</accession>
<dbReference type="NCBIfam" id="TIGR02532">
    <property type="entry name" value="IV_pilin_GFxxxE"/>
    <property type="match status" value="1"/>
</dbReference>
<dbReference type="InterPro" id="IPR012902">
    <property type="entry name" value="N_methyl_site"/>
</dbReference>
<evidence type="ECO:0000256" key="5">
    <source>
        <dbReference type="ARBA" id="ARBA00022989"/>
    </source>
</evidence>
<dbReference type="GO" id="GO:0009986">
    <property type="term" value="C:cell surface"/>
    <property type="evidence" value="ECO:0007669"/>
    <property type="project" value="UniProtKB-SubCell"/>
</dbReference>
<evidence type="ECO:0000256" key="1">
    <source>
        <dbReference type="ARBA" id="ARBA00004167"/>
    </source>
</evidence>
<evidence type="ECO:0000256" key="2">
    <source>
        <dbReference type="ARBA" id="ARBA00004241"/>
    </source>
</evidence>
<dbReference type="Gene3D" id="3.30.700.10">
    <property type="entry name" value="Glycoprotein, Type 4 Pilin"/>
    <property type="match status" value="1"/>
</dbReference>
<gene>
    <name evidence="11" type="ORF">MM817_02082</name>
</gene>
<evidence type="ECO:0000313" key="11">
    <source>
        <dbReference type="EMBL" id="MCI0183791.1"/>
    </source>
</evidence>
<comment type="subcellular location">
    <subcellularLocation>
        <location evidence="2">Cell surface</location>
    </subcellularLocation>
    <subcellularLocation>
        <location evidence="1">Membrane</location>
        <topology evidence="1">Single-pass membrane protein</topology>
    </subcellularLocation>
</comment>
<feature type="domain" description="Type II secretion system protein GspG C-terminal" evidence="10">
    <location>
        <begin position="39"/>
        <end position="110"/>
    </location>
</feature>
<dbReference type="PANTHER" id="PTHR30093:SF44">
    <property type="entry name" value="TYPE II SECRETION SYSTEM CORE PROTEIN G"/>
    <property type="match status" value="1"/>
</dbReference>
<evidence type="ECO:0000256" key="6">
    <source>
        <dbReference type="ARBA" id="ARBA00023136"/>
    </source>
</evidence>
<dbReference type="Pfam" id="PF07963">
    <property type="entry name" value="N_methyl"/>
    <property type="match status" value="1"/>
</dbReference>
<name>A0A9X2AF79_9BACL</name>
<dbReference type="PRINTS" id="PR00813">
    <property type="entry name" value="BCTERIALGSPG"/>
</dbReference>
<keyword evidence="3" id="KW-0488">Methylation</keyword>
<dbReference type="GO" id="GO:0016020">
    <property type="term" value="C:membrane"/>
    <property type="evidence" value="ECO:0007669"/>
    <property type="project" value="UniProtKB-SubCell"/>
</dbReference>
<dbReference type="InterPro" id="IPR000983">
    <property type="entry name" value="Bac_GSPG_pilin"/>
</dbReference>
<reference evidence="11" key="1">
    <citation type="submission" date="2022-03" db="EMBL/GenBank/DDBJ databases">
        <title>Draft Genome Sequence of Firmicute Strain S0AB, a Heterotrophic Iron/Sulfur-Oxidizing Extreme Acidophile.</title>
        <authorList>
            <person name="Vergara E."/>
            <person name="Pakostova E."/>
            <person name="Johnson D.B."/>
            <person name="Holmes D.S."/>
        </authorList>
    </citation>
    <scope>NUCLEOTIDE SEQUENCE</scope>
    <source>
        <strain evidence="11">S0AB</strain>
    </source>
</reference>
<dbReference type="InterPro" id="IPR045584">
    <property type="entry name" value="Pilin-like"/>
</dbReference>
<keyword evidence="6 9" id="KW-0472">Membrane</keyword>
<evidence type="ECO:0000256" key="8">
    <source>
        <dbReference type="SAM" id="MobiDB-lite"/>
    </source>
</evidence>
<keyword evidence="12" id="KW-1185">Reference proteome</keyword>
<feature type="compositionally biased region" description="Low complexity" evidence="8">
    <location>
        <begin position="128"/>
        <end position="144"/>
    </location>
</feature>
<keyword evidence="7" id="KW-0178">Competence</keyword>
<evidence type="ECO:0000256" key="9">
    <source>
        <dbReference type="SAM" id="Phobius"/>
    </source>
</evidence>
<evidence type="ECO:0000256" key="3">
    <source>
        <dbReference type="ARBA" id="ARBA00022481"/>
    </source>
</evidence>
<dbReference type="GO" id="GO:0015627">
    <property type="term" value="C:type II protein secretion system complex"/>
    <property type="evidence" value="ECO:0007669"/>
    <property type="project" value="InterPro"/>
</dbReference>
<keyword evidence="5 9" id="KW-1133">Transmembrane helix</keyword>
<organism evidence="11 12">
    <name type="scientific">Sulfoacidibacillus ferrooxidans</name>
    <dbReference type="NCBI Taxonomy" id="2005001"/>
    <lineage>
        <taxon>Bacteria</taxon>
        <taxon>Bacillati</taxon>
        <taxon>Bacillota</taxon>
        <taxon>Bacilli</taxon>
        <taxon>Bacillales</taxon>
        <taxon>Alicyclobacillaceae</taxon>
        <taxon>Sulfoacidibacillus</taxon>
    </lineage>
</organism>
<dbReference type="GO" id="GO:0030420">
    <property type="term" value="P:establishment of competence for transformation"/>
    <property type="evidence" value="ECO:0007669"/>
    <property type="project" value="UniProtKB-KW"/>
</dbReference>
<evidence type="ECO:0000256" key="7">
    <source>
        <dbReference type="ARBA" id="ARBA00023287"/>
    </source>
</evidence>
<dbReference type="PANTHER" id="PTHR30093">
    <property type="entry name" value="GENERAL SECRETION PATHWAY PROTEIN G"/>
    <property type="match status" value="1"/>
</dbReference>
<keyword evidence="4 9" id="KW-0812">Transmembrane</keyword>
<comment type="caution">
    <text evidence="11">The sequence shown here is derived from an EMBL/GenBank/DDBJ whole genome shotgun (WGS) entry which is preliminary data.</text>
</comment>